<dbReference type="EMBL" id="BAAAZK010000002">
    <property type="protein sequence ID" value="GAA4172501.1"/>
    <property type="molecule type" value="Genomic_DNA"/>
</dbReference>
<dbReference type="SUPFAM" id="SSF55729">
    <property type="entry name" value="Acyl-CoA N-acyltransferases (Nat)"/>
    <property type="match status" value="1"/>
</dbReference>
<protein>
    <recommendedName>
        <fullName evidence="3">N-acetyltransferase domain-containing protein</fullName>
    </recommendedName>
</protein>
<evidence type="ECO:0000313" key="5">
    <source>
        <dbReference type="Proteomes" id="UP001500167"/>
    </source>
</evidence>
<proteinExistence type="predicted"/>
<sequence>MKYSYNCNFILKNFILNYNEWAGCFFYPSKFTGMIRKIETSDYQNLIQIWESAVLNTHDFLKEEDFNYYKAQIPTYFEHVVLLGYEENGVLVAFMGIAGENLEMLFIHNDFRGRGIGKQLIYHAIKHLEVAKVDVNEQNIQAVDFYKHIGFKVLERSALDGQGKEYPILHMGLEAKSY</sequence>
<evidence type="ECO:0000313" key="4">
    <source>
        <dbReference type="EMBL" id="GAA4172501.1"/>
    </source>
</evidence>
<dbReference type="PROSITE" id="PS51186">
    <property type="entry name" value="GNAT"/>
    <property type="match status" value="1"/>
</dbReference>
<accession>A0ABP7ZX61</accession>
<name>A0ABP7ZX61_9SPHI</name>
<evidence type="ECO:0000259" key="3">
    <source>
        <dbReference type="PROSITE" id="PS51186"/>
    </source>
</evidence>
<comment type="caution">
    <text evidence="4">The sequence shown here is derived from an EMBL/GenBank/DDBJ whole genome shotgun (WGS) entry which is preliminary data.</text>
</comment>
<gene>
    <name evidence="4" type="ORF">GCM10022218_14210</name>
</gene>
<dbReference type="InterPro" id="IPR000182">
    <property type="entry name" value="GNAT_dom"/>
</dbReference>
<dbReference type="Gene3D" id="3.40.630.30">
    <property type="match status" value="1"/>
</dbReference>
<dbReference type="CDD" id="cd04301">
    <property type="entry name" value="NAT_SF"/>
    <property type="match status" value="1"/>
</dbReference>
<dbReference type="Pfam" id="PF13673">
    <property type="entry name" value="Acetyltransf_10"/>
    <property type="match status" value="1"/>
</dbReference>
<keyword evidence="5" id="KW-1185">Reference proteome</keyword>
<dbReference type="PANTHER" id="PTHR43800">
    <property type="entry name" value="PEPTIDYL-LYSINE N-ACETYLTRANSFERASE YJAB"/>
    <property type="match status" value="1"/>
</dbReference>
<dbReference type="PANTHER" id="PTHR43800:SF1">
    <property type="entry name" value="PEPTIDYL-LYSINE N-ACETYLTRANSFERASE YJAB"/>
    <property type="match status" value="1"/>
</dbReference>
<keyword evidence="1" id="KW-0808">Transferase</keyword>
<dbReference type="Proteomes" id="UP001500167">
    <property type="component" value="Unassembled WGS sequence"/>
</dbReference>
<reference evidence="5" key="1">
    <citation type="journal article" date="2019" name="Int. J. Syst. Evol. Microbiol.">
        <title>The Global Catalogue of Microorganisms (GCM) 10K type strain sequencing project: providing services to taxonomists for standard genome sequencing and annotation.</title>
        <authorList>
            <consortium name="The Broad Institute Genomics Platform"/>
            <consortium name="The Broad Institute Genome Sequencing Center for Infectious Disease"/>
            <person name="Wu L."/>
            <person name="Ma J."/>
        </authorList>
    </citation>
    <scope>NUCLEOTIDE SEQUENCE [LARGE SCALE GENOMIC DNA]</scope>
    <source>
        <strain evidence="5">JCM 16722</strain>
    </source>
</reference>
<keyword evidence="2" id="KW-0012">Acyltransferase</keyword>
<feature type="domain" description="N-acetyltransferase" evidence="3">
    <location>
        <begin position="33"/>
        <end position="176"/>
    </location>
</feature>
<evidence type="ECO:0000256" key="2">
    <source>
        <dbReference type="ARBA" id="ARBA00023315"/>
    </source>
</evidence>
<evidence type="ECO:0000256" key="1">
    <source>
        <dbReference type="ARBA" id="ARBA00022679"/>
    </source>
</evidence>
<organism evidence="4 5">
    <name type="scientific">Sphingobacterium ginsenosidimutans</name>
    <dbReference type="NCBI Taxonomy" id="687845"/>
    <lineage>
        <taxon>Bacteria</taxon>
        <taxon>Pseudomonadati</taxon>
        <taxon>Bacteroidota</taxon>
        <taxon>Sphingobacteriia</taxon>
        <taxon>Sphingobacteriales</taxon>
        <taxon>Sphingobacteriaceae</taxon>
        <taxon>Sphingobacterium</taxon>
    </lineage>
</organism>
<dbReference type="InterPro" id="IPR016181">
    <property type="entry name" value="Acyl_CoA_acyltransferase"/>
</dbReference>